<dbReference type="PANTHER" id="PTHR12045">
    <property type="entry name" value="ALLANTOICASE"/>
    <property type="match status" value="1"/>
</dbReference>
<comment type="catalytic activity">
    <reaction evidence="2">
        <text>allantoate + H2O = (S)-ureidoglycolate + urea</text>
        <dbReference type="Rhea" id="RHEA:11016"/>
        <dbReference type="ChEBI" id="CHEBI:15377"/>
        <dbReference type="ChEBI" id="CHEBI:16199"/>
        <dbReference type="ChEBI" id="CHEBI:17536"/>
        <dbReference type="ChEBI" id="CHEBI:57296"/>
        <dbReference type="EC" id="3.5.3.4"/>
    </reaction>
</comment>
<keyword evidence="2" id="KW-0659">Purine metabolism</keyword>
<dbReference type="InterPro" id="IPR005164">
    <property type="entry name" value="Allantoicase"/>
</dbReference>
<dbReference type="NCBIfam" id="TIGR02961">
    <property type="entry name" value="allantoicase"/>
    <property type="match status" value="1"/>
</dbReference>
<proteinExistence type="inferred from homology"/>
<gene>
    <name evidence="2 4" type="primary">alc</name>
    <name evidence="4" type="ORF">AB8O55_28445</name>
</gene>
<dbReference type="Proteomes" id="UP001564626">
    <property type="component" value="Unassembled WGS sequence"/>
</dbReference>
<dbReference type="Gene3D" id="2.60.120.260">
    <property type="entry name" value="Galactose-binding domain-like"/>
    <property type="match status" value="2"/>
</dbReference>
<dbReference type="HAMAP" id="MF_00813">
    <property type="entry name" value="Allantoicase"/>
    <property type="match status" value="1"/>
</dbReference>
<keyword evidence="2 4" id="KW-0378">Hydrolase</keyword>
<sequence length="372" mass="40909">MSTTATLPDLASRAVGGSVVCANDELFAERENLIKPAEPVFQTYTFGHKGQVYDGWETRRRREPGTDFAIVRLGLPGIVRRLVVDTAHFKGNYPPEVSVQGCAVEGYPSPDELAAADWEELLPRSPVRGDVRNHFEVGGDRRYTHVRLCMHPDGGIARLRVHGEPVADPRWVPAEFDLAALEHGSQVVGCSDMFYSSPHNLLAPGLTRVMGEGWETARRRDDGNDWVSLRLAAPGTVRWAELDTSYFLGNAPGWASLSGCDARAADLDDPGNWTELLPRTRLQPDTRHHFRLPVRAEVSHVRLDIFPDGGMARLRLHGTAAPDARAELARRWFNALPESHARAVLAGAGQDDALLARRPLPPGTDLPPALVQ</sequence>
<organism evidence="4 5">
    <name type="scientific">Saccharopolyspora cebuensis</name>
    <dbReference type="NCBI Taxonomy" id="418759"/>
    <lineage>
        <taxon>Bacteria</taxon>
        <taxon>Bacillati</taxon>
        <taxon>Actinomycetota</taxon>
        <taxon>Actinomycetes</taxon>
        <taxon>Pseudonocardiales</taxon>
        <taxon>Pseudonocardiaceae</taxon>
        <taxon>Saccharopolyspora</taxon>
    </lineage>
</organism>
<evidence type="ECO:0000313" key="4">
    <source>
        <dbReference type="EMBL" id="MEY8043358.1"/>
    </source>
</evidence>
<dbReference type="SUPFAM" id="SSF49785">
    <property type="entry name" value="Galactose-binding domain-like"/>
    <property type="match status" value="2"/>
</dbReference>
<dbReference type="EC" id="3.5.3.4" evidence="2"/>
<evidence type="ECO:0000259" key="3">
    <source>
        <dbReference type="Pfam" id="PF03561"/>
    </source>
</evidence>
<dbReference type="Pfam" id="PF03561">
    <property type="entry name" value="Allantoicase"/>
    <property type="match status" value="2"/>
</dbReference>
<dbReference type="RefSeq" id="WP_345357852.1">
    <property type="nucleotide sequence ID" value="NZ_BAABII010000003.1"/>
</dbReference>
<dbReference type="PANTHER" id="PTHR12045:SF3">
    <property type="entry name" value="INACTIVE ALLANTOICASE-RELATED"/>
    <property type="match status" value="1"/>
</dbReference>
<feature type="domain" description="Allantoicase" evidence="3">
    <location>
        <begin position="16"/>
        <end position="165"/>
    </location>
</feature>
<dbReference type="EMBL" id="JBGEHV010000091">
    <property type="protein sequence ID" value="MEY8043358.1"/>
    <property type="molecule type" value="Genomic_DNA"/>
</dbReference>
<dbReference type="PIRSF" id="PIRSF016516">
    <property type="entry name" value="Allantoicase"/>
    <property type="match status" value="1"/>
</dbReference>
<comment type="similarity">
    <text evidence="1 2">Belongs to the allantoicase family.</text>
</comment>
<evidence type="ECO:0000313" key="5">
    <source>
        <dbReference type="Proteomes" id="UP001564626"/>
    </source>
</evidence>
<evidence type="ECO:0000256" key="1">
    <source>
        <dbReference type="ARBA" id="ARBA00009242"/>
    </source>
</evidence>
<dbReference type="InterPro" id="IPR015908">
    <property type="entry name" value="Allantoicase_dom"/>
</dbReference>
<comment type="pathway">
    <text evidence="2">Nitrogen metabolism; (S)-allantoin degradation; (S)-ureidoglycolate from allantoate (aminidohydrolase route): step 1/1.</text>
</comment>
<reference evidence="4 5" key="1">
    <citation type="submission" date="2024-08" db="EMBL/GenBank/DDBJ databases">
        <title>Genome mining of Saccharopolyspora cebuensis PGLac3 from Nigerian medicinal plant.</title>
        <authorList>
            <person name="Ezeobiora C.E."/>
            <person name="Igbokwe N.H."/>
            <person name="Amin D.H."/>
            <person name="Mendie U.E."/>
        </authorList>
    </citation>
    <scope>NUCLEOTIDE SEQUENCE [LARGE SCALE GENOMIC DNA]</scope>
    <source>
        <strain evidence="4 5">PGLac3</strain>
    </source>
</reference>
<comment type="caution">
    <text evidence="4">The sequence shown here is derived from an EMBL/GenBank/DDBJ whole genome shotgun (WGS) entry which is preliminary data.</text>
</comment>
<name>A0ABV4CSG4_9PSEU</name>
<accession>A0ABV4CSG4</accession>
<keyword evidence="5" id="KW-1185">Reference proteome</keyword>
<dbReference type="InterPro" id="IPR008979">
    <property type="entry name" value="Galactose-bd-like_sf"/>
</dbReference>
<feature type="domain" description="Allantoicase" evidence="3">
    <location>
        <begin position="184"/>
        <end position="320"/>
    </location>
</feature>
<protein>
    <recommendedName>
        <fullName evidence="2">Probable allantoicase</fullName>
        <ecNumber evidence="2">3.5.3.4</ecNumber>
    </recommendedName>
    <alternativeName>
        <fullName evidence="2">Allantoate amidinohydrolase</fullName>
    </alternativeName>
</protein>
<dbReference type="GO" id="GO:0004037">
    <property type="term" value="F:allantoicase activity"/>
    <property type="evidence" value="ECO:0007669"/>
    <property type="project" value="UniProtKB-EC"/>
</dbReference>
<evidence type="ECO:0000256" key="2">
    <source>
        <dbReference type="HAMAP-Rule" id="MF_00813"/>
    </source>
</evidence>